<gene>
    <name evidence="1" type="ORF">HMPREF0391_10064</name>
</gene>
<comment type="caution">
    <text evidence="1">The sequence shown here is derived from an EMBL/GenBank/DDBJ whole genome shotgun (WGS) entry which is preliminary data.</text>
</comment>
<reference evidence="1" key="1">
    <citation type="submission" date="2010-05" db="EMBL/GenBank/DDBJ databases">
        <authorList>
            <person name="Muzny D."/>
            <person name="Qin X."/>
            <person name="Buhay C."/>
            <person name="Dugan-Rocha S."/>
            <person name="Ding Y."/>
            <person name="Chen G."/>
            <person name="Hawes A."/>
            <person name="Holder M."/>
            <person name="Jhangiani S."/>
            <person name="Johnson A."/>
            <person name="Khan Z."/>
            <person name="Li Z."/>
            <person name="Liu W."/>
            <person name="Liu X."/>
            <person name="Perez L."/>
            <person name="Shen H."/>
            <person name="Wang Q."/>
            <person name="Watt J."/>
            <person name="Xi L."/>
            <person name="Xin Y."/>
            <person name="Zhou J."/>
            <person name="Deng J."/>
            <person name="Jiang H."/>
            <person name="Liu Y."/>
            <person name="Qu J."/>
            <person name="Song X.-Z."/>
            <person name="Zhang L."/>
            <person name="Villasana D."/>
            <person name="Johnson A."/>
            <person name="Liu J."/>
            <person name="Liyanage D."/>
            <person name="Lorensuhewa L."/>
            <person name="Robinson T."/>
            <person name="Song A."/>
            <person name="Song B.-B."/>
            <person name="Dinh H."/>
            <person name="Thornton R."/>
            <person name="Coyle M."/>
            <person name="Francisco L."/>
            <person name="Jackson L."/>
            <person name="Javaid M."/>
            <person name="Korchina V."/>
            <person name="Kovar C."/>
            <person name="Mata R."/>
            <person name="Mathew T."/>
            <person name="Ngo R."/>
            <person name="Nguyen L."/>
            <person name="Nguyen N."/>
            <person name="Okwuonu G."/>
            <person name="Ongeri F."/>
            <person name="Pham C."/>
            <person name="Simmons D."/>
            <person name="Wilczek-Boney K."/>
            <person name="Hale W."/>
            <person name="Jakkamsetti A."/>
            <person name="Pham P."/>
            <person name="Ruth R."/>
            <person name="San Lucas F."/>
            <person name="Warren J."/>
            <person name="Zhang J."/>
            <person name="Zhao Z."/>
            <person name="Zhou C."/>
            <person name="Zhu D."/>
            <person name="Lee S."/>
            <person name="Bess C."/>
            <person name="Blankenburg K."/>
            <person name="Forbes L."/>
            <person name="Fu Q."/>
            <person name="Gubbala S."/>
            <person name="Hirani K."/>
            <person name="Jayaseelan J.C."/>
            <person name="Lara F."/>
            <person name="Munidasa M."/>
            <person name="Palculict T."/>
            <person name="Patil S."/>
            <person name="Pu L.-L."/>
            <person name="Saada N."/>
            <person name="Tang L."/>
            <person name="Weissenberger G."/>
            <person name="Zhu Y."/>
            <person name="Hemphill L."/>
            <person name="Shang Y."/>
            <person name="Youmans B."/>
            <person name="Ayvaz T."/>
            <person name="Ross M."/>
            <person name="Santibanez J."/>
            <person name="Aqrawi P."/>
            <person name="Gross S."/>
            <person name="Joshi V."/>
            <person name="Fowler G."/>
            <person name="Nazareth L."/>
            <person name="Reid J."/>
            <person name="Worley K."/>
            <person name="Petrosino J."/>
            <person name="Highlander S."/>
            <person name="Gibbs R."/>
        </authorList>
    </citation>
    <scope>NUCLEOTIDE SEQUENCE [LARGE SCALE GENOMIC DNA]</scope>
    <source>
        <strain evidence="1">ATCC 53516</strain>
    </source>
</reference>
<sequence length="44" mass="5123">MYQILIIQQTEVKMKLSDELKSKNINFKNRIVMPPMATAKADKN</sequence>
<name>D6S6J2_FINMA</name>
<protein>
    <recommendedName>
        <fullName evidence="2">NADH:flavin oxidoreductase/NADH oxidase N-terminal domain-containing protein</fullName>
    </recommendedName>
</protein>
<dbReference type="STRING" id="525282.HMPREF0391_10064"/>
<evidence type="ECO:0000313" key="1">
    <source>
        <dbReference type="EMBL" id="EFH93696.1"/>
    </source>
</evidence>
<dbReference type="HOGENOM" id="CLU_3216564_0_0_9"/>
<dbReference type="EMBL" id="ACHM02000001">
    <property type="protein sequence ID" value="EFH93696.1"/>
    <property type="molecule type" value="Genomic_DNA"/>
</dbReference>
<evidence type="ECO:0008006" key="2">
    <source>
        <dbReference type="Google" id="ProtNLM"/>
    </source>
</evidence>
<organism evidence="1">
    <name type="scientific">Finegoldia magna ATCC 53516</name>
    <dbReference type="NCBI Taxonomy" id="525282"/>
    <lineage>
        <taxon>Bacteria</taxon>
        <taxon>Bacillati</taxon>
        <taxon>Bacillota</taxon>
        <taxon>Tissierellia</taxon>
        <taxon>Tissierellales</taxon>
        <taxon>Peptoniphilaceae</taxon>
        <taxon>Finegoldia</taxon>
    </lineage>
</organism>
<dbReference type="AlphaFoldDB" id="D6S6J2"/>
<dbReference type="Proteomes" id="UP000004063">
    <property type="component" value="Chromosome"/>
</dbReference>
<dbReference type="eggNOG" id="COG1902">
    <property type="taxonomic scope" value="Bacteria"/>
</dbReference>
<accession>D6S6J2</accession>
<proteinExistence type="predicted"/>